<organism evidence="4 5">
    <name type="scientific">Populus tomentosa</name>
    <name type="common">Chinese white poplar</name>
    <dbReference type="NCBI Taxonomy" id="118781"/>
    <lineage>
        <taxon>Eukaryota</taxon>
        <taxon>Viridiplantae</taxon>
        <taxon>Streptophyta</taxon>
        <taxon>Embryophyta</taxon>
        <taxon>Tracheophyta</taxon>
        <taxon>Spermatophyta</taxon>
        <taxon>Magnoliopsida</taxon>
        <taxon>eudicotyledons</taxon>
        <taxon>Gunneridae</taxon>
        <taxon>Pentapetalae</taxon>
        <taxon>rosids</taxon>
        <taxon>fabids</taxon>
        <taxon>Malpighiales</taxon>
        <taxon>Salicaceae</taxon>
        <taxon>Saliceae</taxon>
        <taxon>Populus</taxon>
    </lineage>
</organism>
<evidence type="ECO:0000256" key="2">
    <source>
        <dbReference type="SAM" id="MobiDB-lite"/>
    </source>
</evidence>
<feature type="compositionally biased region" description="Polar residues" evidence="2">
    <location>
        <begin position="1"/>
        <end position="10"/>
    </location>
</feature>
<feature type="compositionally biased region" description="Gly residues" evidence="2">
    <location>
        <begin position="12"/>
        <end position="21"/>
    </location>
</feature>
<dbReference type="PROSITE" id="PS50891">
    <property type="entry name" value="LOB"/>
    <property type="match status" value="1"/>
</dbReference>
<dbReference type="Proteomes" id="UP000886885">
    <property type="component" value="Chromosome 14A"/>
</dbReference>
<dbReference type="EMBL" id="JAAWWB010000027">
    <property type="protein sequence ID" value="KAG6749401.1"/>
    <property type="molecule type" value="Genomic_DNA"/>
</dbReference>
<feature type="compositionally biased region" description="Gly residues" evidence="2">
    <location>
        <begin position="238"/>
        <end position="250"/>
    </location>
</feature>
<feature type="compositionally biased region" description="Polar residues" evidence="2">
    <location>
        <begin position="272"/>
        <end position="283"/>
    </location>
</feature>
<accession>A0A8X7YEN9</accession>
<feature type="region of interest" description="Disordered" evidence="2">
    <location>
        <begin position="1"/>
        <end position="21"/>
    </location>
</feature>
<comment type="similarity">
    <text evidence="1">Belongs to the LOB domain-containing protein family.</text>
</comment>
<dbReference type="GO" id="GO:0009755">
    <property type="term" value="P:hormone-mediated signaling pathway"/>
    <property type="evidence" value="ECO:0007669"/>
    <property type="project" value="TreeGrafter"/>
</dbReference>
<dbReference type="AlphaFoldDB" id="A0A8X7YEN9"/>
<dbReference type="InterPro" id="IPR004883">
    <property type="entry name" value="LOB"/>
</dbReference>
<comment type="caution">
    <text evidence="4">The sequence shown here is derived from an EMBL/GenBank/DDBJ whole genome shotgun (WGS) entry which is preliminary data.</text>
</comment>
<dbReference type="GO" id="GO:0045893">
    <property type="term" value="P:positive regulation of DNA-templated transcription"/>
    <property type="evidence" value="ECO:0007669"/>
    <property type="project" value="TreeGrafter"/>
</dbReference>
<proteinExistence type="inferred from homology"/>
<dbReference type="OrthoDB" id="776611at2759"/>
<dbReference type="PANTHER" id="PTHR31529:SF4">
    <property type="entry name" value="LOB DOMAIN-CONTAINING PROTEIN 30"/>
    <property type="match status" value="1"/>
</dbReference>
<sequence>MSTATTNPINSGAGGGSSGGGGGGGGGGGPCGACKFLRRKCVPGCIFAPYFDSEQGAAHFAAVHKVFGASNVSKLLLHIPVHKRLDAVVTICYEAQARLRDPVYGCVAHIFALQQQLFWGWSVFLFLEGNLLGSGQLVESPPPTAQIVGFSQQGLLGVVNLQAELSYLQAHLAALEVPSPPPPPPPTLVTPPPLSIADLPSASSVPAAYDLSSLFDPMMQPSWPNMQQQRQMDIRQFGGSGGSSGTGGGDLQALARELLHRRGSPPPGFMSCSDTLASPSISK</sequence>
<gene>
    <name evidence="4" type="ORF">POTOM_046447</name>
</gene>
<evidence type="ECO:0000313" key="5">
    <source>
        <dbReference type="Proteomes" id="UP000886885"/>
    </source>
</evidence>
<dbReference type="GO" id="GO:0005634">
    <property type="term" value="C:nucleus"/>
    <property type="evidence" value="ECO:0007669"/>
    <property type="project" value="TreeGrafter"/>
</dbReference>
<dbReference type="PANTHER" id="PTHR31529">
    <property type="entry name" value="LOB DOMAIN CONTAINING PROTEIN"/>
    <property type="match status" value="1"/>
</dbReference>
<evidence type="ECO:0000259" key="3">
    <source>
        <dbReference type="PROSITE" id="PS50891"/>
    </source>
</evidence>
<dbReference type="Pfam" id="PF03195">
    <property type="entry name" value="LOB"/>
    <property type="match status" value="1"/>
</dbReference>
<evidence type="ECO:0000313" key="4">
    <source>
        <dbReference type="EMBL" id="KAG6749401.1"/>
    </source>
</evidence>
<keyword evidence="5" id="KW-1185">Reference proteome</keyword>
<feature type="domain" description="LOB" evidence="3">
    <location>
        <begin position="29"/>
        <end position="131"/>
    </location>
</feature>
<protein>
    <recommendedName>
        <fullName evidence="3">LOB domain-containing protein</fullName>
    </recommendedName>
</protein>
<feature type="region of interest" description="Disordered" evidence="2">
    <location>
        <begin position="235"/>
        <end position="283"/>
    </location>
</feature>
<reference evidence="4" key="1">
    <citation type="journal article" date="2020" name="bioRxiv">
        <title>Hybrid origin of Populus tomentosa Carr. identified through genome sequencing and phylogenomic analysis.</title>
        <authorList>
            <person name="An X."/>
            <person name="Gao K."/>
            <person name="Chen Z."/>
            <person name="Li J."/>
            <person name="Yang X."/>
            <person name="Yang X."/>
            <person name="Zhou J."/>
            <person name="Guo T."/>
            <person name="Zhao T."/>
            <person name="Huang S."/>
            <person name="Miao D."/>
            <person name="Khan W.U."/>
            <person name="Rao P."/>
            <person name="Ye M."/>
            <person name="Lei B."/>
            <person name="Liao W."/>
            <person name="Wang J."/>
            <person name="Ji L."/>
            <person name="Li Y."/>
            <person name="Guo B."/>
            <person name="Mustafa N.S."/>
            <person name="Li S."/>
            <person name="Yun Q."/>
            <person name="Keller S.R."/>
            <person name="Mao J."/>
            <person name="Zhang R."/>
            <person name="Strauss S.H."/>
        </authorList>
    </citation>
    <scope>NUCLEOTIDE SEQUENCE</scope>
    <source>
        <strain evidence="4">GM15</strain>
        <tissue evidence="4">Leaf</tissue>
    </source>
</reference>
<evidence type="ECO:0000256" key="1">
    <source>
        <dbReference type="ARBA" id="ARBA00005474"/>
    </source>
</evidence>
<name>A0A8X7YEN9_POPTO</name>